<evidence type="ECO:0000256" key="5">
    <source>
        <dbReference type="ARBA" id="ARBA00023136"/>
    </source>
</evidence>
<evidence type="ECO:0000256" key="4">
    <source>
        <dbReference type="ARBA" id="ARBA00022989"/>
    </source>
</evidence>
<feature type="transmembrane region" description="Helical" evidence="6">
    <location>
        <begin position="402"/>
        <end position="420"/>
    </location>
</feature>
<feature type="transmembrane region" description="Helical" evidence="6">
    <location>
        <begin position="377"/>
        <end position="396"/>
    </location>
</feature>
<name>A0A1I4Z8M5_9FLAO</name>
<keyword evidence="3 6" id="KW-0812">Transmembrane</keyword>
<feature type="transmembrane region" description="Helical" evidence="6">
    <location>
        <begin position="131"/>
        <end position="149"/>
    </location>
</feature>
<evidence type="ECO:0000256" key="6">
    <source>
        <dbReference type="SAM" id="Phobius"/>
    </source>
</evidence>
<evidence type="ECO:0000256" key="1">
    <source>
        <dbReference type="ARBA" id="ARBA00004651"/>
    </source>
</evidence>
<keyword evidence="2" id="KW-1003">Cell membrane</keyword>
<dbReference type="EMBL" id="FOVN01000001">
    <property type="protein sequence ID" value="SFN46644.1"/>
    <property type="molecule type" value="Genomic_DNA"/>
</dbReference>
<dbReference type="PANTHER" id="PTHR30250:SF11">
    <property type="entry name" value="O-ANTIGEN TRANSPORTER-RELATED"/>
    <property type="match status" value="1"/>
</dbReference>
<feature type="transmembrane region" description="Helical" evidence="6">
    <location>
        <begin position="234"/>
        <end position="255"/>
    </location>
</feature>
<feature type="transmembrane region" description="Helical" evidence="6">
    <location>
        <begin position="21"/>
        <end position="43"/>
    </location>
</feature>
<sequence length="433" mass="48771">MLKKLKNIINDTDIKEILNKGFSFLIFRLGGVLAGYFFTYFIARHYGASVNGLVSLSFSLFLFISIFGCFGIDTNLVRFFSDKVNLENNQGIFYRVLVKSTLLSCVLAFTLYLSRNFFAEFLFNKPQLEPYIKWIALTIPFWVITLICGGMLRAKRQNSWFAFLNNPGRFLFSLLAIVCLSFYFSDPIISIKSHFYGVFFLAILSLIVATRNLDKITFKTSESSWIFLKESFPMMLSSTILVLLGWLDTFMLGIYESDDVIGVYNVALKIAALTVFSLQAINSILAPKLAESYAINDEVNFKKIINFSAKINLVLTVFTVLTIIVFHRFLLGIFGEEFLSGSVVLLIFCFGQLLNALSGSVGVILQMTGNQKKYQNIVLIALFLNLVLNFILTPIYGAIGAATATVISISSWNIMGAVYLKRKLNITSYFTIN</sequence>
<dbReference type="InterPro" id="IPR050833">
    <property type="entry name" value="Poly_Biosynth_Transport"/>
</dbReference>
<reference evidence="8" key="1">
    <citation type="submission" date="2016-10" db="EMBL/GenBank/DDBJ databases">
        <authorList>
            <person name="Varghese N."/>
            <person name="Submissions S."/>
        </authorList>
    </citation>
    <scope>NUCLEOTIDE SEQUENCE [LARGE SCALE GENOMIC DNA]</scope>
    <source>
        <strain evidence="8">DSM 23925</strain>
    </source>
</reference>
<keyword evidence="8" id="KW-1185">Reference proteome</keyword>
<dbReference type="RefSeq" id="WP_092206168.1">
    <property type="nucleotide sequence ID" value="NZ_FOVN01000001.1"/>
</dbReference>
<feature type="transmembrane region" description="Helical" evidence="6">
    <location>
        <begin position="311"/>
        <end position="331"/>
    </location>
</feature>
<evidence type="ECO:0000256" key="2">
    <source>
        <dbReference type="ARBA" id="ARBA00022475"/>
    </source>
</evidence>
<evidence type="ECO:0000313" key="7">
    <source>
        <dbReference type="EMBL" id="SFN46644.1"/>
    </source>
</evidence>
<dbReference type="Proteomes" id="UP000198705">
    <property type="component" value="Unassembled WGS sequence"/>
</dbReference>
<dbReference type="Pfam" id="PF01943">
    <property type="entry name" value="Polysacc_synt"/>
    <property type="match status" value="1"/>
</dbReference>
<accession>A0A1I4Z8M5</accession>
<dbReference type="STRING" id="649333.SAMN04487989_101622"/>
<proteinExistence type="predicted"/>
<dbReference type="InterPro" id="IPR002797">
    <property type="entry name" value="Polysacc_synth"/>
</dbReference>
<dbReference type="AlphaFoldDB" id="A0A1I4Z8M5"/>
<feature type="transmembrane region" description="Helical" evidence="6">
    <location>
        <begin position="92"/>
        <end position="111"/>
    </location>
</feature>
<dbReference type="OrthoDB" id="824226at2"/>
<feature type="transmembrane region" description="Helical" evidence="6">
    <location>
        <begin position="343"/>
        <end position="365"/>
    </location>
</feature>
<feature type="transmembrane region" description="Helical" evidence="6">
    <location>
        <begin position="170"/>
        <end position="189"/>
    </location>
</feature>
<comment type="subcellular location">
    <subcellularLocation>
        <location evidence="1">Cell membrane</location>
        <topology evidence="1">Multi-pass membrane protein</topology>
    </subcellularLocation>
</comment>
<keyword evidence="5 6" id="KW-0472">Membrane</keyword>
<feature type="transmembrane region" description="Helical" evidence="6">
    <location>
        <begin position="195"/>
        <end position="213"/>
    </location>
</feature>
<dbReference type="GO" id="GO:0005886">
    <property type="term" value="C:plasma membrane"/>
    <property type="evidence" value="ECO:0007669"/>
    <property type="project" value="UniProtKB-SubCell"/>
</dbReference>
<evidence type="ECO:0000313" key="8">
    <source>
        <dbReference type="Proteomes" id="UP000198705"/>
    </source>
</evidence>
<dbReference type="PANTHER" id="PTHR30250">
    <property type="entry name" value="PST FAMILY PREDICTED COLANIC ACID TRANSPORTER"/>
    <property type="match status" value="1"/>
</dbReference>
<evidence type="ECO:0000256" key="3">
    <source>
        <dbReference type="ARBA" id="ARBA00022692"/>
    </source>
</evidence>
<protein>
    <submittedName>
        <fullName evidence="7">Membrane protein involved in the export of O-antigen and teichoic acid</fullName>
    </submittedName>
</protein>
<organism evidence="7 8">
    <name type="scientific">Bizionia echini</name>
    <dbReference type="NCBI Taxonomy" id="649333"/>
    <lineage>
        <taxon>Bacteria</taxon>
        <taxon>Pseudomonadati</taxon>
        <taxon>Bacteroidota</taxon>
        <taxon>Flavobacteriia</taxon>
        <taxon>Flavobacteriales</taxon>
        <taxon>Flavobacteriaceae</taxon>
        <taxon>Bizionia</taxon>
    </lineage>
</organism>
<gene>
    <name evidence="7" type="ORF">SAMN04487989_101622</name>
</gene>
<feature type="transmembrane region" description="Helical" evidence="6">
    <location>
        <begin position="49"/>
        <end position="72"/>
    </location>
</feature>
<feature type="transmembrane region" description="Helical" evidence="6">
    <location>
        <begin position="261"/>
        <end position="281"/>
    </location>
</feature>
<dbReference type="CDD" id="cd13128">
    <property type="entry name" value="MATE_Wzx_like"/>
    <property type="match status" value="1"/>
</dbReference>
<keyword evidence="4 6" id="KW-1133">Transmembrane helix</keyword>